<dbReference type="GeneID" id="37046571"/>
<dbReference type="PANTHER" id="PTHR31465">
    <property type="entry name" value="PROTEIN RTA1-RELATED"/>
    <property type="match status" value="1"/>
</dbReference>
<dbReference type="AlphaFoldDB" id="A0A316Z075"/>
<evidence type="ECO:0000256" key="2">
    <source>
        <dbReference type="ARBA" id="ARBA00022692"/>
    </source>
</evidence>
<name>A0A316Z075_9BASI</name>
<dbReference type="Proteomes" id="UP000245768">
    <property type="component" value="Unassembled WGS sequence"/>
</dbReference>
<evidence type="ECO:0000256" key="5">
    <source>
        <dbReference type="SAM" id="Phobius"/>
    </source>
</evidence>
<dbReference type="RefSeq" id="XP_025380693.1">
    <property type="nucleotide sequence ID" value="XM_025524655.1"/>
</dbReference>
<dbReference type="FunCoup" id="A0A316Z075">
    <property type="interactions" value="24"/>
</dbReference>
<comment type="subcellular location">
    <subcellularLocation>
        <location evidence="1">Membrane</location>
        <topology evidence="1">Multi-pass membrane protein</topology>
    </subcellularLocation>
</comment>
<evidence type="ECO:0000256" key="1">
    <source>
        <dbReference type="ARBA" id="ARBA00004141"/>
    </source>
</evidence>
<feature type="transmembrane region" description="Helical" evidence="5">
    <location>
        <begin position="43"/>
        <end position="62"/>
    </location>
</feature>
<keyword evidence="6" id="KW-0732">Signal</keyword>
<gene>
    <name evidence="7" type="ORF">FA10DRAFT_298876</name>
</gene>
<feature type="chain" id="PRO_5016258872" evidence="6">
    <location>
        <begin position="20"/>
        <end position="324"/>
    </location>
</feature>
<evidence type="ECO:0000256" key="6">
    <source>
        <dbReference type="SAM" id="SignalP"/>
    </source>
</evidence>
<dbReference type="OrthoDB" id="3358017at2759"/>
<keyword evidence="4 5" id="KW-0472">Membrane</keyword>
<reference evidence="7 8" key="1">
    <citation type="journal article" date="2018" name="Mol. Biol. Evol.">
        <title>Broad Genomic Sampling Reveals a Smut Pathogenic Ancestry of the Fungal Clade Ustilaginomycotina.</title>
        <authorList>
            <person name="Kijpornyongpan T."/>
            <person name="Mondo S.J."/>
            <person name="Barry K."/>
            <person name="Sandor L."/>
            <person name="Lee J."/>
            <person name="Lipzen A."/>
            <person name="Pangilinan J."/>
            <person name="LaButti K."/>
            <person name="Hainaut M."/>
            <person name="Henrissat B."/>
            <person name="Grigoriev I.V."/>
            <person name="Spatafora J.W."/>
            <person name="Aime M.C."/>
        </authorList>
    </citation>
    <scope>NUCLEOTIDE SEQUENCE [LARGE SCALE GENOMIC DNA]</scope>
    <source>
        <strain evidence="7 8">MCA 4198</strain>
    </source>
</reference>
<evidence type="ECO:0000256" key="4">
    <source>
        <dbReference type="ARBA" id="ARBA00023136"/>
    </source>
</evidence>
<feature type="transmembrane region" description="Helical" evidence="5">
    <location>
        <begin position="158"/>
        <end position="178"/>
    </location>
</feature>
<feature type="transmembrane region" description="Helical" evidence="5">
    <location>
        <begin position="190"/>
        <end position="213"/>
    </location>
</feature>
<feature type="transmembrane region" description="Helical" evidence="5">
    <location>
        <begin position="105"/>
        <end position="129"/>
    </location>
</feature>
<dbReference type="EMBL" id="KZ819634">
    <property type="protein sequence ID" value="PWN93495.1"/>
    <property type="molecule type" value="Genomic_DNA"/>
</dbReference>
<organism evidence="7 8">
    <name type="scientific">Acaromyces ingoldii</name>
    <dbReference type="NCBI Taxonomy" id="215250"/>
    <lineage>
        <taxon>Eukaryota</taxon>
        <taxon>Fungi</taxon>
        <taxon>Dikarya</taxon>
        <taxon>Basidiomycota</taxon>
        <taxon>Ustilaginomycotina</taxon>
        <taxon>Exobasidiomycetes</taxon>
        <taxon>Exobasidiales</taxon>
        <taxon>Cryptobasidiaceae</taxon>
        <taxon>Acaromyces</taxon>
    </lineage>
</organism>
<evidence type="ECO:0000313" key="8">
    <source>
        <dbReference type="Proteomes" id="UP000245768"/>
    </source>
</evidence>
<keyword evidence="8" id="KW-1185">Reference proteome</keyword>
<keyword evidence="3 5" id="KW-1133">Transmembrane helix</keyword>
<dbReference type="STRING" id="215250.A0A316Z075"/>
<accession>A0A316Z075</accession>
<dbReference type="Pfam" id="PF04479">
    <property type="entry name" value="RTA1"/>
    <property type="match status" value="1"/>
</dbReference>
<evidence type="ECO:0000256" key="3">
    <source>
        <dbReference type="ARBA" id="ARBA00022989"/>
    </source>
</evidence>
<feature type="signal peptide" evidence="6">
    <location>
        <begin position="1"/>
        <end position="19"/>
    </location>
</feature>
<protein>
    <submittedName>
        <fullName evidence="7">RTA1-domain-containing protein</fullName>
    </submittedName>
</protein>
<dbReference type="InterPro" id="IPR007568">
    <property type="entry name" value="RTA1"/>
</dbReference>
<sequence>MRISSFFFLALANAGVVLSQATGENETRHSVLPYLFSIPGNAIFTVVFGLLAIAHFTNFLLYRSQRRGSNDSGTKWTLTLPIAELTMTLGFIFRLVCRSNQYSIGLYAVCNLLILLSPAAFLGFIYLAFSRLLRITSPPSTAKTPNDKLPKRRKIGTFFIWSDIVTFLIQASGGGLQASASSKAIGDKLFLAGVSLQCASYFLFLGITVFYHVKESRQGTLTRTTRFFLLAIYLASIGVIVRSVYRIVEMAGGYTGHIYRTELFLLFLDSLPLALANLVWVLVWPPRIFEQILDEVMEQHQSANRNDFHFVEGRSASSDPKFEA</sequence>
<feature type="transmembrane region" description="Helical" evidence="5">
    <location>
        <begin position="74"/>
        <end position="93"/>
    </location>
</feature>
<feature type="transmembrane region" description="Helical" evidence="5">
    <location>
        <begin position="265"/>
        <end position="284"/>
    </location>
</feature>
<dbReference type="GO" id="GO:0016020">
    <property type="term" value="C:membrane"/>
    <property type="evidence" value="ECO:0007669"/>
    <property type="project" value="UniProtKB-SubCell"/>
</dbReference>
<proteinExistence type="predicted"/>
<dbReference type="PANTHER" id="PTHR31465:SF1">
    <property type="entry name" value="PROTEIN RTA1-RELATED"/>
    <property type="match status" value="1"/>
</dbReference>
<dbReference type="InParanoid" id="A0A316Z075"/>
<evidence type="ECO:0000313" key="7">
    <source>
        <dbReference type="EMBL" id="PWN93495.1"/>
    </source>
</evidence>
<feature type="transmembrane region" description="Helical" evidence="5">
    <location>
        <begin position="225"/>
        <end position="245"/>
    </location>
</feature>
<keyword evidence="2 5" id="KW-0812">Transmembrane</keyword>